<name>A0ABV0C2A5_9SPHI</name>
<comment type="caution">
    <text evidence="6">The sequence shown here is derived from an EMBL/GenBank/DDBJ whole genome shotgun (WGS) entry which is preliminary data.</text>
</comment>
<gene>
    <name evidence="6" type="primary">rfbC</name>
    <name evidence="6" type="ORF">ABE541_24550</name>
</gene>
<dbReference type="GO" id="GO:0008830">
    <property type="term" value="F:dTDP-4-dehydrorhamnose 3,5-epimerase activity"/>
    <property type="evidence" value="ECO:0007669"/>
    <property type="project" value="UniProtKB-EC"/>
</dbReference>
<organism evidence="6 7">
    <name type="scientific">Sphingobacterium kitahiroshimense</name>
    <dbReference type="NCBI Taxonomy" id="470446"/>
    <lineage>
        <taxon>Bacteria</taxon>
        <taxon>Pseudomonadati</taxon>
        <taxon>Bacteroidota</taxon>
        <taxon>Sphingobacteriia</taxon>
        <taxon>Sphingobacteriales</taxon>
        <taxon>Sphingobacteriaceae</taxon>
        <taxon>Sphingobacterium</taxon>
    </lineage>
</organism>
<proteinExistence type="inferred from homology"/>
<sequence>MNFTETKLKGCFILEPTVFEDERGYFFEAFNDQKFEQIVGSKPAFVQDNQSQSQYGVVRGLHMQAGDHGQAKLVRVLEGRVLDVAVDVRPGSVTYGQYVAVELSAENKIQLYVPRGFLHGFSVLSENAVFFYKCDNHYHKVAEDGVHPLDKELDIDWQIPREEMILSVKDEEAQSFRAFKEKNGIG</sequence>
<comment type="subunit">
    <text evidence="5">Homodimer.</text>
</comment>
<evidence type="ECO:0000256" key="1">
    <source>
        <dbReference type="ARBA" id="ARBA00001298"/>
    </source>
</evidence>
<accession>A0ABV0C2A5</accession>
<dbReference type="NCBIfam" id="TIGR01221">
    <property type="entry name" value="rmlC"/>
    <property type="match status" value="1"/>
</dbReference>
<dbReference type="InterPro" id="IPR014710">
    <property type="entry name" value="RmlC-like_jellyroll"/>
</dbReference>
<dbReference type="InterPro" id="IPR011051">
    <property type="entry name" value="RmlC_Cupin_sf"/>
</dbReference>
<protein>
    <recommendedName>
        <fullName evidence="4 5">dTDP-4-dehydrorhamnose 3,5-epimerase</fullName>
        <ecNumber evidence="3 5">5.1.3.13</ecNumber>
    </recommendedName>
    <alternativeName>
        <fullName evidence="5">Thymidine diphospho-4-keto-rhamnose 3,5-epimerase</fullName>
    </alternativeName>
</protein>
<comment type="catalytic activity">
    <reaction evidence="1 5">
        <text>dTDP-4-dehydro-6-deoxy-alpha-D-glucose = dTDP-4-dehydro-beta-L-rhamnose</text>
        <dbReference type="Rhea" id="RHEA:16969"/>
        <dbReference type="ChEBI" id="CHEBI:57649"/>
        <dbReference type="ChEBI" id="CHEBI:62830"/>
        <dbReference type="EC" id="5.1.3.13"/>
    </reaction>
</comment>
<comment type="function">
    <text evidence="2 5">Catalyzes the epimerization of the C3' and C5'positions of dTDP-6-deoxy-D-xylo-4-hexulose, forming dTDP-6-deoxy-L-lyxo-4-hexulose.</text>
</comment>
<dbReference type="EMBL" id="JBDJNQ010000018">
    <property type="protein sequence ID" value="MEN5380453.1"/>
    <property type="molecule type" value="Genomic_DNA"/>
</dbReference>
<dbReference type="RefSeq" id="WP_346583290.1">
    <property type="nucleotide sequence ID" value="NZ_JBDJNQ010000018.1"/>
</dbReference>
<comment type="pathway">
    <text evidence="5">Carbohydrate biosynthesis; dTDP-L-rhamnose biosynthesis.</text>
</comment>
<evidence type="ECO:0000256" key="5">
    <source>
        <dbReference type="RuleBase" id="RU364069"/>
    </source>
</evidence>
<dbReference type="SUPFAM" id="SSF51182">
    <property type="entry name" value="RmlC-like cupins"/>
    <property type="match status" value="1"/>
</dbReference>
<dbReference type="InterPro" id="IPR000888">
    <property type="entry name" value="RmlC-like"/>
</dbReference>
<dbReference type="Pfam" id="PF00908">
    <property type="entry name" value="dTDP_sugar_isom"/>
    <property type="match status" value="1"/>
</dbReference>
<evidence type="ECO:0000256" key="3">
    <source>
        <dbReference type="ARBA" id="ARBA00012098"/>
    </source>
</evidence>
<reference evidence="6 7" key="1">
    <citation type="submission" date="2024-04" db="EMBL/GenBank/DDBJ databases">
        <title>WGS of bacteria from Torrens River.</title>
        <authorList>
            <person name="Wyrsch E.R."/>
            <person name="Drigo B."/>
        </authorList>
    </citation>
    <scope>NUCLEOTIDE SEQUENCE [LARGE SCALE GENOMIC DNA]</scope>
    <source>
        <strain evidence="6 7">TWI391</strain>
    </source>
</reference>
<keyword evidence="7" id="KW-1185">Reference proteome</keyword>
<dbReference type="PANTHER" id="PTHR21047:SF2">
    <property type="entry name" value="THYMIDINE DIPHOSPHO-4-KETO-RHAMNOSE 3,5-EPIMERASE"/>
    <property type="match status" value="1"/>
</dbReference>
<dbReference type="CDD" id="cd00438">
    <property type="entry name" value="cupin_RmlC"/>
    <property type="match status" value="1"/>
</dbReference>
<comment type="similarity">
    <text evidence="5">Belongs to the dTDP-4-dehydrorhamnose 3,5-epimerase family.</text>
</comment>
<dbReference type="Gene3D" id="2.60.120.10">
    <property type="entry name" value="Jelly Rolls"/>
    <property type="match status" value="1"/>
</dbReference>
<dbReference type="EC" id="5.1.3.13" evidence="3 5"/>
<dbReference type="Proteomes" id="UP001409291">
    <property type="component" value="Unassembled WGS sequence"/>
</dbReference>
<keyword evidence="5 6" id="KW-0413">Isomerase</keyword>
<evidence type="ECO:0000256" key="2">
    <source>
        <dbReference type="ARBA" id="ARBA00001997"/>
    </source>
</evidence>
<dbReference type="PANTHER" id="PTHR21047">
    <property type="entry name" value="DTDP-6-DEOXY-D-GLUCOSE-3,5 EPIMERASE"/>
    <property type="match status" value="1"/>
</dbReference>
<evidence type="ECO:0000313" key="7">
    <source>
        <dbReference type="Proteomes" id="UP001409291"/>
    </source>
</evidence>
<evidence type="ECO:0000256" key="4">
    <source>
        <dbReference type="ARBA" id="ARBA00019595"/>
    </source>
</evidence>
<evidence type="ECO:0000313" key="6">
    <source>
        <dbReference type="EMBL" id="MEN5380453.1"/>
    </source>
</evidence>